<keyword evidence="3" id="KW-1185">Reference proteome</keyword>
<name>A0AAN9GMW8_9CAEN</name>
<dbReference type="PANTHER" id="PTHR15192:SF8">
    <property type="entry name" value="FAD_NAD(P)-BINDING DOMAIN-CONTAINING PROTEIN"/>
    <property type="match status" value="1"/>
</dbReference>
<feature type="compositionally biased region" description="Low complexity" evidence="1">
    <location>
        <begin position="256"/>
        <end position="265"/>
    </location>
</feature>
<dbReference type="SUPFAM" id="SSF51905">
    <property type="entry name" value="FAD/NAD(P)-binding domain"/>
    <property type="match status" value="1"/>
</dbReference>
<sequence length="590" mass="64633">MATRACKRMDTTNYTDVVIVGNGPSAISLSYLLHGHRPYFNGHAHSNSMLTEKLHDSKTSIVNQDLEFLSEGLEGRSPNPVALLWDSLVHPDADLGAENPSMLSWKHELDQAKSHVVLGKMKPGGAWQNMEGSMQTLSQNGWMELPDLPFRHWLAKRHRRLDFSSNRATTGDVRDYYEEYVEAMGLREHFKDYHTVTAVQKLFCTNSCADCESGEVEPCCQNIRQNHHFLWEVRGYKTLAPPLRSPRESGTQETRGSSIGDGTTSSDEEFGPEAADSDSGSRCSGGSADKDLGEVDVDGSALSTSRSSSLGRKSRKSSCSSSSSQDLTNTFGDLSLEREEFCFVTPNVVLATGTYDIPNRLGVIGESSTSVIHSLCAFEQRLFDEDLTRTSAPICVVGAGLSAADAILMALEAGLPVIHVFRCGPSDPSLIFRKLPQSIYPEYHRVAMLMKGQVTDELYQPYPRHRVVEISHEMVLLKPCLSRPNPSRSPSPHDNDPSIVSVDVSLTVIMIGSRPDLSFLPGGGRDLGVVPKWPIDSKHNPIDVDPFSYQSTHEQGLFAMGPLVADNFVRFGIGGALGIANHLSQAAENP</sequence>
<proteinExistence type="predicted"/>
<reference evidence="2 3" key="1">
    <citation type="submission" date="2024-02" db="EMBL/GenBank/DDBJ databases">
        <title>Chromosome-scale genome assembly of the rough periwinkle Littorina saxatilis.</title>
        <authorList>
            <person name="De Jode A."/>
            <person name="Faria R."/>
            <person name="Formenti G."/>
            <person name="Sims Y."/>
            <person name="Smith T.P."/>
            <person name="Tracey A."/>
            <person name="Wood J.M.D."/>
            <person name="Zagrodzka Z.B."/>
            <person name="Johannesson K."/>
            <person name="Butlin R.K."/>
            <person name="Leder E.H."/>
        </authorList>
    </citation>
    <scope>NUCLEOTIDE SEQUENCE [LARGE SCALE GENOMIC DNA]</scope>
    <source>
        <strain evidence="2">Snail1</strain>
        <tissue evidence="2">Muscle</tissue>
    </source>
</reference>
<protein>
    <submittedName>
        <fullName evidence="2">Uncharacterized protein</fullName>
    </submittedName>
</protein>
<organism evidence="2 3">
    <name type="scientific">Littorina saxatilis</name>
    <dbReference type="NCBI Taxonomy" id="31220"/>
    <lineage>
        <taxon>Eukaryota</taxon>
        <taxon>Metazoa</taxon>
        <taxon>Spiralia</taxon>
        <taxon>Lophotrochozoa</taxon>
        <taxon>Mollusca</taxon>
        <taxon>Gastropoda</taxon>
        <taxon>Caenogastropoda</taxon>
        <taxon>Littorinimorpha</taxon>
        <taxon>Littorinoidea</taxon>
        <taxon>Littorinidae</taxon>
        <taxon>Littorina</taxon>
    </lineage>
</organism>
<dbReference type="InterPro" id="IPR036188">
    <property type="entry name" value="FAD/NAD-bd_sf"/>
</dbReference>
<feature type="compositionally biased region" description="Low complexity" evidence="1">
    <location>
        <begin position="299"/>
        <end position="324"/>
    </location>
</feature>
<feature type="region of interest" description="Disordered" evidence="1">
    <location>
        <begin position="240"/>
        <end position="327"/>
    </location>
</feature>
<evidence type="ECO:0000313" key="2">
    <source>
        <dbReference type="EMBL" id="KAK7114498.1"/>
    </source>
</evidence>
<gene>
    <name evidence="2" type="ORF">V1264_000553</name>
</gene>
<comment type="caution">
    <text evidence="2">The sequence shown here is derived from an EMBL/GenBank/DDBJ whole genome shotgun (WGS) entry which is preliminary data.</text>
</comment>
<dbReference type="PANTHER" id="PTHR15192">
    <property type="entry name" value="PROTEIN CBG05349"/>
    <property type="match status" value="1"/>
</dbReference>
<dbReference type="InterPro" id="IPR029731">
    <property type="entry name" value="OSGIN1/2"/>
</dbReference>
<dbReference type="Proteomes" id="UP001374579">
    <property type="component" value="Unassembled WGS sequence"/>
</dbReference>
<dbReference type="EMBL" id="JBAMIC010000001">
    <property type="protein sequence ID" value="KAK7114498.1"/>
    <property type="molecule type" value="Genomic_DNA"/>
</dbReference>
<evidence type="ECO:0000256" key="1">
    <source>
        <dbReference type="SAM" id="MobiDB-lite"/>
    </source>
</evidence>
<dbReference type="Gene3D" id="3.50.50.60">
    <property type="entry name" value="FAD/NAD(P)-binding domain"/>
    <property type="match status" value="2"/>
</dbReference>
<accession>A0AAN9GMW8</accession>
<dbReference type="AlphaFoldDB" id="A0AAN9GMW8"/>
<evidence type="ECO:0000313" key="3">
    <source>
        <dbReference type="Proteomes" id="UP001374579"/>
    </source>
</evidence>
<feature type="compositionally biased region" description="Low complexity" evidence="1">
    <location>
        <begin position="277"/>
        <end position="287"/>
    </location>
</feature>